<dbReference type="PANTHER" id="PTHR15462:SF19">
    <property type="entry name" value="PEPTIDASE S1 DOMAIN-CONTAINING PROTEIN"/>
    <property type="match status" value="1"/>
</dbReference>
<organism evidence="3 4">
    <name type="scientific">Kribbella albertanoniae</name>
    <dbReference type="NCBI Taxonomy" id="1266829"/>
    <lineage>
        <taxon>Bacteria</taxon>
        <taxon>Bacillati</taxon>
        <taxon>Actinomycetota</taxon>
        <taxon>Actinomycetes</taxon>
        <taxon>Propionibacteriales</taxon>
        <taxon>Kribbellaceae</taxon>
        <taxon>Kribbella</taxon>
    </lineage>
</organism>
<accession>A0A4R4Q2W0</accession>
<proteinExistence type="predicted"/>
<evidence type="ECO:0000313" key="4">
    <source>
        <dbReference type="Proteomes" id="UP000295075"/>
    </source>
</evidence>
<dbReference type="PANTHER" id="PTHR15462">
    <property type="entry name" value="SERINE PROTEASE"/>
    <property type="match status" value="1"/>
</dbReference>
<dbReference type="Gene3D" id="2.40.10.10">
    <property type="entry name" value="Trypsin-like serine proteases"/>
    <property type="match status" value="2"/>
</dbReference>
<feature type="region of interest" description="Disordered" evidence="2">
    <location>
        <begin position="47"/>
        <end position="69"/>
    </location>
</feature>
<dbReference type="Proteomes" id="UP000295075">
    <property type="component" value="Unassembled WGS sequence"/>
</dbReference>
<dbReference type="InterPro" id="IPR050966">
    <property type="entry name" value="Glutamyl_endopeptidase"/>
</dbReference>
<protein>
    <recommendedName>
        <fullName evidence="5">Trypsin-like serine protease</fullName>
    </recommendedName>
</protein>
<gene>
    <name evidence="3" type="ORF">E1261_15965</name>
</gene>
<keyword evidence="1" id="KW-0732">Signal</keyword>
<name>A0A4R4Q2W0_9ACTN</name>
<keyword evidence="4" id="KW-1185">Reference proteome</keyword>
<reference evidence="3 4" key="1">
    <citation type="submission" date="2019-03" db="EMBL/GenBank/DDBJ databases">
        <title>Draft genome sequences of novel Actinobacteria.</title>
        <authorList>
            <person name="Sahin N."/>
            <person name="Ay H."/>
            <person name="Saygin H."/>
        </authorList>
    </citation>
    <scope>NUCLEOTIDE SEQUENCE [LARGE SCALE GENOMIC DNA]</scope>
    <source>
        <strain evidence="3 4">JCM 30547</strain>
    </source>
</reference>
<dbReference type="OrthoDB" id="5121599at2"/>
<evidence type="ECO:0008006" key="5">
    <source>
        <dbReference type="Google" id="ProtNLM"/>
    </source>
</evidence>
<evidence type="ECO:0000256" key="2">
    <source>
        <dbReference type="SAM" id="MobiDB-lite"/>
    </source>
</evidence>
<dbReference type="EMBL" id="SMKA01000061">
    <property type="protein sequence ID" value="TDC29320.1"/>
    <property type="molecule type" value="Genomic_DNA"/>
</dbReference>
<dbReference type="RefSeq" id="WP_132407377.1">
    <property type="nucleotide sequence ID" value="NZ_SMKA01000061.1"/>
</dbReference>
<comment type="caution">
    <text evidence="3">The sequence shown here is derived from an EMBL/GenBank/DDBJ whole genome shotgun (WGS) entry which is preliminary data.</text>
</comment>
<dbReference type="InterPro" id="IPR043504">
    <property type="entry name" value="Peptidase_S1_PA_chymotrypsin"/>
</dbReference>
<dbReference type="AlphaFoldDB" id="A0A4R4Q2W0"/>
<sequence length="286" mass="30177">MATAVAAPVAGTTSIQAPAQSKATDYWTAEKMANAIPYDLAPDAKGTHGKAVNNTSGVASHPVAPKGNTTMADPVPSTAGKLFFTIGSANYVCSAATINNNYKNLIITAGHCVHSGRGGGWHGNFVFAPAYYNGNSGYGAYSWSNVRTFNSWINNSDFSHDQAFITLQKRNNVNVVDAVGGNGLVWGNGRAQANTRIWGWPAEPPYNGQVPYYCDGNTYAWGSTDAALPCSMNGGASGGPWLKDRIDANLGYVFAETSRRTTSGTPLLLATPNSGDVKTMFDLMTT</sequence>
<evidence type="ECO:0000256" key="1">
    <source>
        <dbReference type="ARBA" id="ARBA00022729"/>
    </source>
</evidence>
<dbReference type="SUPFAM" id="SSF50494">
    <property type="entry name" value="Trypsin-like serine proteases"/>
    <property type="match status" value="1"/>
</dbReference>
<dbReference type="InterPro" id="IPR009003">
    <property type="entry name" value="Peptidase_S1_PA"/>
</dbReference>
<evidence type="ECO:0000313" key="3">
    <source>
        <dbReference type="EMBL" id="TDC29320.1"/>
    </source>
</evidence>